<evidence type="ECO:0000313" key="3">
    <source>
        <dbReference type="EMBL" id="SHM00234.1"/>
    </source>
</evidence>
<dbReference type="Proteomes" id="UP000186002">
    <property type="component" value="Unassembled WGS sequence"/>
</dbReference>
<dbReference type="Gene3D" id="3.40.50.1980">
    <property type="entry name" value="Nitrogenase molybdenum iron protein domain"/>
    <property type="match status" value="2"/>
</dbReference>
<proteinExistence type="predicted"/>
<dbReference type="STRING" id="735517.SAMN05444272_1531"/>
<keyword evidence="1" id="KW-0732">Signal</keyword>
<dbReference type="Pfam" id="PF01497">
    <property type="entry name" value="Peripla_BP_2"/>
    <property type="match status" value="1"/>
</dbReference>
<dbReference type="SUPFAM" id="SSF53807">
    <property type="entry name" value="Helical backbone' metal receptor"/>
    <property type="match status" value="1"/>
</dbReference>
<dbReference type="PANTHER" id="PTHR30535">
    <property type="entry name" value="VITAMIN B12-BINDING PROTEIN"/>
    <property type="match status" value="1"/>
</dbReference>
<dbReference type="AlphaFoldDB" id="A0A1M7F851"/>
<feature type="chain" id="PRO_5012590631" evidence="1">
    <location>
        <begin position="29"/>
        <end position="292"/>
    </location>
</feature>
<keyword evidence="4" id="KW-1185">Reference proteome</keyword>
<feature type="domain" description="Fe/B12 periplasmic-binding" evidence="2">
    <location>
        <begin position="36"/>
        <end position="291"/>
    </location>
</feature>
<feature type="signal peptide" evidence="1">
    <location>
        <begin position="1"/>
        <end position="28"/>
    </location>
</feature>
<protein>
    <submittedName>
        <fullName evidence="3">Iron complex transport system substrate-binding protein</fullName>
    </submittedName>
</protein>
<dbReference type="PANTHER" id="PTHR30535:SF4">
    <property type="entry name" value="HEMIN-BINDING PERIPLASMIC PROTEIN HMUT"/>
    <property type="match status" value="1"/>
</dbReference>
<evidence type="ECO:0000259" key="2">
    <source>
        <dbReference type="PROSITE" id="PS50983"/>
    </source>
</evidence>
<reference evidence="3 4" key="1">
    <citation type="submission" date="2016-11" db="EMBL/GenBank/DDBJ databases">
        <authorList>
            <person name="Jaros S."/>
            <person name="Januszkiewicz K."/>
            <person name="Wedrychowicz H."/>
        </authorList>
    </citation>
    <scope>NUCLEOTIDE SEQUENCE [LARGE SCALE GENOMIC DNA]</scope>
    <source>
        <strain evidence="3 4">DSM 22153</strain>
    </source>
</reference>
<accession>A0A1M7F851</accession>
<dbReference type="PROSITE" id="PS50983">
    <property type="entry name" value="FE_B12_PBP"/>
    <property type="match status" value="1"/>
</dbReference>
<dbReference type="OrthoDB" id="9797736at2"/>
<evidence type="ECO:0000313" key="4">
    <source>
        <dbReference type="Proteomes" id="UP000186002"/>
    </source>
</evidence>
<evidence type="ECO:0000256" key="1">
    <source>
        <dbReference type="SAM" id="SignalP"/>
    </source>
</evidence>
<dbReference type="InterPro" id="IPR050902">
    <property type="entry name" value="ABC_Transporter_SBP"/>
</dbReference>
<dbReference type="RefSeq" id="WP_073011403.1">
    <property type="nucleotide sequence ID" value="NZ_FRBW01000002.1"/>
</dbReference>
<dbReference type="InterPro" id="IPR002491">
    <property type="entry name" value="ABC_transptr_periplasmic_BD"/>
</dbReference>
<name>A0A1M7F851_9HYPH</name>
<dbReference type="EMBL" id="FRBW01000002">
    <property type="protein sequence ID" value="SHM00234.1"/>
    <property type="molecule type" value="Genomic_DNA"/>
</dbReference>
<dbReference type="CDD" id="cd01149">
    <property type="entry name" value="HutB"/>
    <property type="match status" value="1"/>
</dbReference>
<gene>
    <name evidence="3" type="ORF">SAMN05444272_1531</name>
</gene>
<sequence>MGRTFSLLNTLAVPALALLAMGAGSLKAEELAQSRKIVSIGGSVTEIVYALGGQDRLVARDSTSLYPAEATALPDAGYMRALSPEGVLSVDPDGILLLEGSGPPETLSVLKSTGLPLVEVPEDYSAEGILKKVEVVGLALGLEKEAAALQAKLSADLTEAQEEGRTKGKGVRVMFILSTQGGRIMASGSDTAAAGILKLAGAVNAVEGYSGYKLLTDESVISAAPDVILMMDRAGNHAASAEEVLASPALQQTPAGKNKRMIRMEGLYLLGFGPRTADAVRELASELAKSGS</sequence>
<organism evidence="3 4">
    <name type="scientific">Roseibium suaedae</name>
    <dbReference type="NCBI Taxonomy" id="735517"/>
    <lineage>
        <taxon>Bacteria</taxon>
        <taxon>Pseudomonadati</taxon>
        <taxon>Pseudomonadota</taxon>
        <taxon>Alphaproteobacteria</taxon>
        <taxon>Hyphomicrobiales</taxon>
        <taxon>Stappiaceae</taxon>
        <taxon>Roseibium</taxon>
    </lineage>
</organism>